<dbReference type="Proteomes" id="UP000829398">
    <property type="component" value="Chromosome 6"/>
</dbReference>
<proteinExistence type="predicted"/>
<name>A0ACB8K1Y8_CITSI</name>
<sequence>MGLKQWIIIVSALFCTTILTAKSVPQADKIISLPGQPQASFQQYAGYITIDEKQQRALFYYFVEAATEAASKPLVLWLNGGPGCSSIGAGAFCEHGPFKPSGDTLLRNEYSWNKEANMLYLESPAGVGFSYSANKSFYGSINDAIAARDNLAFLEGWYEKFTEYKNREFFITGESYAGHYVPQLAQLIIQSNMKFNLKGIAIGNPLLEFNTDFNSRAEFLWSHGLISDSTYDIFTRVCNYSQIRRQYASGSLTAVCSQVISQVSREISRFVDTYDVTLDVCLPSVLLQSKMLSQLQDKEEIDVCVEDETTKYLNRKDVQKALHAQLIGVTSWTVCSE</sequence>
<gene>
    <name evidence="1" type="ORF">KPL71_018928</name>
</gene>
<protein>
    <submittedName>
        <fullName evidence="1">Serine carboxypeptidase-like 45</fullName>
    </submittedName>
</protein>
<evidence type="ECO:0000313" key="2">
    <source>
        <dbReference type="Proteomes" id="UP000829398"/>
    </source>
</evidence>
<reference evidence="2" key="1">
    <citation type="journal article" date="2023" name="Hortic. Res.">
        <title>A chromosome-level phased genome enabling allele-level studies in sweet orange: a case study on citrus Huanglongbing tolerance.</title>
        <authorList>
            <person name="Wu B."/>
            <person name="Yu Q."/>
            <person name="Deng Z."/>
            <person name="Duan Y."/>
            <person name="Luo F."/>
            <person name="Gmitter F. Jr."/>
        </authorList>
    </citation>
    <scope>NUCLEOTIDE SEQUENCE [LARGE SCALE GENOMIC DNA]</scope>
    <source>
        <strain evidence="2">cv. Valencia</strain>
    </source>
</reference>
<comment type="caution">
    <text evidence="1">The sequence shown here is derived from an EMBL/GenBank/DDBJ whole genome shotgun (WGS) entry which is preliminary data.</text>
</comment>
<evidence type="ECO:0000313" key="1">
    <source>
        <dbReference type="EMBL" id="KAH9738863.1"/>
    </source>
</evidence>
<keyword evidence="2" id="KW-1185">Reference proteome</keyword>
<accession>A0ACB8K1Y8</accession>
<organism evidence="1 2">
    <name type="scientific">Citrus sinensis</name>
    <name type="common">Sweet orange</name>
    <name type="synonym">Citrus aurantium var. sinensis</name>
    <dbReference type="NCBI Taxonomy" id="2711"/>
    <lineage>
        <taxon>Eukaryota</taxon>
        <taxon>Viridiplantae</taxon>
        <taxon>Streptophyta</taxon>
        <taxon>Embryophyta</taxon>
        <taxon>Tracheophyta</taxon>
        <taxon>Spermatophyta</taxon>
        <taxon>Magnoliopsida</taxon>
        <taxon>eudicotyledons</taxon>
        <taxon>Gunneridae</taxon>
        <taxon>Pentapetalae</taxon>
        <taxon>rosids</taxon>
        <taxon>malvids</taxon>
        <taxon>Sapindales</taxon>
        <taxon>Rutaceae</taxon>
        <taxon>Aurantioideae</taxon>
        <taxon>Citrus</taxon>
    </lineage>
</organism>
<dbReference type="EMBL" id="CM039175">
    <property type="protein sequence ID" value="KAH9738863.1"/>
    <property type="molecule type" value="Genomic_DNA"/>
</dbReference>